<dbReference type="CDD" id="cd11304">
    <property type="entry name" value="Cadherin_repeat"/>
    <property type="match status" value="10"/>
</dbReference>
<feature type="domain" description="Cadherin" evidence="9">
    <location>
        <begin position="832"/>
        <end position="936"/>
    </location>
</feature>
<dbReference type="InterPro" id="IPR050971">
    <property type="entry name" value="Cadherin-domain_protein"/>
</dbReference>
<protein>
    <submittedName>
        <fullName evidence="11">Cadherin-23</fullName>
    </submittedName>
</protein>
<dbReference type="InterPro" id="IPR020894">
    <property type="entry name" value="Cadherin_CS"/>
</dbReference>
<keyword evidence="10" id="KW-1185">Reference proteome</keyword>
<feature type="domain" description="Cadherin" evidence="9">
    <location>
        <begin position="937"/>
        <end position="1013"/>
    </location>
</feature>
<evidence type="ECO:0000259" key="9">
    <source>
        <dbReference type="PROSITE" id="PS50268"/>
    </source>
</evidence>
<keyword evidence="3" id="KW-0677">Repeat</keyword>
<dbReference type="SMART" id="SM00112">
    <property type="entry name" value="CA"/>
    <property type="match status" value="10"/>
</dbReference>
<dbReference type="InterPro" id="IPR015919">
    <property type="entry name" value="Cadherin-like_sf"/>
</dbReference>
<evidence type="ECO:0000256" key="5">
    <source>
        <dbReference type="ARBA" id="ARBA00022889"/>
    </source>
</evidence>
<feature type="domain" description="Cadherin" evidence="9">
    <location>
        <begin position="290"/>
        <end position="401"/>
    </location>
</feature>
<gene>
    <name evidence="11" type="primary">LOC101399290</name>
</gene>
<organism evidence="10 11">
    <name type="scientific">Ceratotherium simum simum</name>
    <name type="common">Southern white rhinoceros</name>
    <dbReference type="NCBI Taxonomy" id="73337"/>
    <lineage>
        <taxon>Eukaryota</taxon>
        <taxon>Metazoa</taxon>
        <taxon>Chordata</taxon>
        <taxon>Craniata</taxon>
        <taxon>Vertebrata</taxon>
        <taxon>Euteleostomi</taxon>
        <taxon>Mammalia</taxon>
        <taxon>Eutheria</taxon>
        <taxon>Laurasiatheria</taxon>
        <taxon>Perissodactyla</taxon>
        <taxon>Rhinocerotidae</taxon>
        <taxon>Ceratotherium</taxon>
    </lineage>
</organism>
<sequence>MDNDPLVFGVSGEEASRFFAVEPDTGVVWLRQPLDRETKSEFTVEFSVSDHQGVITRKVNIQVGDVNDNAPTFHNQPYSVRIPENTPVGTPIFIVNATDPDLGAGGSVLYSFQPPSQFFAIDSARGIVTVIRELDYETTQAYQLTVNATDQDKTRPLSTLANLAIIITDVQDMDPIFINLPYSTNIYEHSPPGTTVRVITAIDQDKGRPRGIGYTIVSGNTNSIFALDYISGALTLNGLLDRENPLYSHGFILTVKGTELNDDRTPSDATVTTTFNILVIDINDNAPEFNSSEYSVAITELAQVGFALPLFIQVVDKDEHLGLNSMFEVYLVGNNSHHFIISPTSVQGKADIRIRVAIPLDYETVDRYDFDLFANESVPDHVGYAKVKITLINENDNRPIFSQPLYNVSLYENVTVGTSVLTVLATDNDVGTFGEVNYFFSDDPDRFSLDKDTGLVMLIARLDYELIQRFTLTLIARDGGGEETTGRVRVNVLDVNDNVPTFQKDAYVGALRENEPSVTQLVRLRATDEDSPPNNQITYSIVNASAFGSYFDISLYEGYGVISVSRPLDYEQIANGLIYLTVMAKDAGNPPLNSTVPVTIEVFDENDNPPTFSKPAYFVSVVENIMAGATVLFLNATDLDRSREYGQESIIYSLEGSSRFRINARSGEITTTSLLDRETKSEYILIVRAVDGGVGHNQKTGIVTVNITLLDINDNHPIWKDAPYYINLVEMTPPDSDVTTVVAVDPDLGENGTLVYSIQPPNKFYSLNSSTGKIRTTHVMLDRENPDPHEAELMRKIIVSVTDCGRPPLRATSSATVFVNLLDLNDNDPTFQNLPFVAEVLEGTPAGVSVYQVVAIDLDEGLNGLVTYRMQVGMPRMDFLINSSSGMVGTTTELDRERIAEYQLRVVASDAGTPTKSSTSTLTVRVLDVNDETPTFFPAVYNVSVSEDVPREFRVVWLNCTDNDVGLNAELSYFITGGNVDGKFSVGYRDAIVRTVVSLDRETTASYTLVLEAIGAPSSMFAESSG</sequence>
<feature type="domain" description="Cadherin" evidence="9">
    <location>
        <begin position="613"/>
        <end position="725"/>
    </location>
</feature>
<evidence type="ECO:0000256" key="1">
    <source>
        <dbReference type="ARBA" id="ARBA00004370"/>
    </source>
</evidence>
<evidence type="ECO:0000256" key="7">
    <source>
        <dbReference type="ARBA" id="ARBA00023136"/>
    </source>
</evidence>
<evidence type="ECO:0000256" key="3">
    <source>
        <dbReference type="ARBA" id="ARBA00022737"/>
    </source>
</evidence>
<dbReference type="PROSITE" id="PS50268">
    <property type="entry name" value="CADHERIN_2"/>
    <property type="match status" value="10"/>
</dbReference>
<keyword evidence="6" id="KW-1133">Transmembrane helix</keyword>
<feature type="domain" description="Cadherin" evidence="9">
    <location>
        <begin position="74"/>
        <end position="177"/>
    </location>
</feature>
<comment type="subcellular location">
    <subcellularLocation>
        <location evidence="1">Membrane</location>
    </subcellularLocation>
</comment>
<keyword evidence="7" id="KW-0472">Membrane</keyword>
<dbReference type="PANTHER" id="PTHR24025">
    <property type="entry name" value="DESMOGLEIN FAMILY MEMBER"/>
    <property type="match status" value="1"/>
</dbReference>
<keyword evidence="2" id="KW-0812">Transmembrane</keyword>
<accession>A0ABM1CL30</accession>
<evidence type="ECO:0000256" key="8">
    <source>
        <dbReference type="PROSITE-ProRule" id="PRU00043"/>
    </source>
</evidence>
<dbReference type="InterPro" id="IPR002126">
    <property type="entry name" value="Cadherin-like_dom"/>
</dbReference>
<evidence type="ECO:0000313" key="10">
    <source>
        <dbReference type="Proteomes" id="UP000694910"/>
    </source>
</evidence>
<feature type="domain" description="Cadherin" evidence="9">
    <location>
        <begin position="2"/>
        <end position="73"/>
    </location>
</feature>
<dbReference type="RefSeq" id="XP_014640261.1">
    <property type="nucleotide sequence ID" value="XM_014784775.1"/>
</dbReference>
<keyword evidence="4 8" id="KW-0106">Calcium</keyword>
<proteinExistence type="predicted"/>
<dbReference type="PRINTS" id="PR00205">
    <property type="entry name" value="CADHERIN"/>
</dbReference>
<dbReference type="PROSITE" id="PS00232">
    <property type="entry name" value="CADHERIN_1"/>
    <property type="match status" value="3"/>
</dbReference>
<dbReference type="Gene3D" id="2.60.40.60">
    <property type="entry name" value="Cadherins"/>
    <property type="match status" value="10"/>
</dbReference>
<feature type="domain" description="Cadherin" evidence="9">
    <location>
        <begin position="503"/>
        <end position="612"/>
    </location>
</feature>
<name>A0ABM1CL30_CERSS</name>
<feature type="domain" description="Cadherin" evidence="9">
    <location>
        <begin position="402"/>
        <end position="502"/>
    </location>
</feature>
<dbReference type="Proteomes" id="UP000694910">
    <property type="component" value="Unplaced"/>
</dbReference>
<feature type="domain" description="Cadherin" evidence="9">
    <location>
        <begin position="178"/>
        <end position="289"/>
    </location>
</feature>
<feature type="domain" description="Cadherin" evidence="9">
    <location>
        <begin position="720"/>
        <end position="831"/>
    </location>
</feature>
<dbReference type="Pfam" id="PF00028">
    <property type="entry name" value="Cadherin"/>
    <property type="match status" value="9"/>
</dbReference>
<dbReference type="SUPFAM" id="SSF49313">
    <property type="entry name" value="Cadherin-like"/>
    <property type="match status" value="10"/>
</dbReference>
<reference evidence="11" key="1">
    <citation type="submission" date="2025-08" db="UniProtKB">
        <authorList>
            <consortium name="RefSeq"/>
        </authorList>
    </citation>
    <scope>IDENTIFICATION</scope>
</reference>
<dbReference type="PANTHER" id="PTHR24025:SF18">
    <property type="entry name" value="CADHERIN-23"/>
    <property type="match status" value="1"/>
</dbReference>
<dbReference type="GeneID" id="101399290"/>
<evidence type="ECO:0000256" key="6">
    <source>
        <dbReference type="ARBA" id="ARBA00022989"/>
    </source>
</evidence>
<evidence type="ECO:0000256" key="4">
    <source>
        <dbReference type="ARBA" id="ARBA00022837"/>
    </source>
</evidence>
<keyword evidence="5" id="KW-0130">Cell adhesion</keyword>
<evidence type="ECO:0000313" key="11">
    <source>
        <dbReference type="RefSeq" id="XP_014640261.1"/>
    </source>
</evidence>
<evidence type="ECO:0000256" key="2">
    <source>
        <dbReference type="ARBA" id="ARBA00022692"/>
    </source>
</evidence>